<dbReference type="AlphaFoldDB" id="M4B3Z4"/>
<dbReference type="eggNOG" id="KOG4086">
    <property type="taxonomic scope" value="Eukaryota"/>
</dbReference>
<keyword evidence="2" id="KW-1185">Reference proteome</keyword>
<evidence type="ECO:0000313" key="1">
    <source>
        <dbReference type="EnsemblProtists" id="HpaP800993"/>
    </source>
</evidence>
<dbReference type="EMBL" id="JH598253">
    <property type="status" value="NOT_ANNOTATED_CDS"/>
    <property type="molecule type" value="Genomic_DNA"/>
</dbReference>
<organism evidence="1 2">
    <name type="scientific">Hyaloperonospora arabidopsidis (strain Emoy2)</name>
    <name type="common">Downy mildew agent</name>
    <name type="synonym">Peronospora arabidopsidis</name>
    <dbReference type="NCBI Taxonomy" id="559515"/>
    <lineage>
        <taxon>Eukaryota</taxon>
        <taxon>Sar</taxon>
        <taxon>Stramenopiles</taxon>
        <taxon>Oomycota</taxon>
        <taxon>Peronosporomycetes</taxon>
        <taxon>Peronosporales</taxon>
        <taxon>Peronosporaceae</taxon>
        <taxon>Hyaloperonospora</taxon>
    </lineage>
</organism>
<accession>M4B3Z4</accession>
<dbReference type="InParanoid" id="M4B3Z4"/>
<protein>
    <submittedName>
        <fullName evidence="1">Uncharacterized protein</fullName>
    </submittedName>
</protein>
<proteinExistence type="predicted"/>
<dbReference type="STRING" id="559515.M4B3Z4"/>
<reference evidence="2" key="1">
    <citation type="journal article" date="2010" name="Science">
        <title>Signatures of adaptation to obligate biotrophy in the Hyaloperonospora arabidopsidis genome.</title>
        <authorList>
            <person name="Baxter L."/>
            <person name="Tripathy S."/>
            <person name="Ishaque N."/>
            <person name="Boot N."/>
            <person name="Cabral A."/>
            <person name="Kemen E."/>
            <person name="Thines M."/>
            <person name="Ah-Fong A."/>
            <person name="Anderson R."/>
            <person name="Badejoko W."/>
            <person name="Bittner-Eddy P."/>
            <person name="Boore J.L."/>
            <person name="Chibucos M.C."/>
            <person name="Coates M."/>
            <person name="Dehal P."/>
            <person name="Delehaunty K."/>
            <person name="Dong S."/>
            <person name="Downton P."/>
            <person name="Dumas B."/>
            <person name="Fabro G."/>
            <person name="Fronick C."/>
            <person name="Fuerstenberg S.I."/>
            <person name="Fulton L."/>
            <person name="Gaulin E."/>
            <person name="Govers F."/>
            <person name="Hughes L."/>
            <person name="Humphray S."/>
            <person name="Jiang R.H."/>
            <person name="Judelson H."/>
            <person name="Kamoun S."/>
            <person name="Kyung K."/>
            <person name="Meijer H."/>
            <person name="Minx P."/>
            <person name="Morris P."/>
            <person name="Nelson J."/>
            <person name="Phuntumart V."/>
            <person name="Qutob D."/>
            <person name="Rehmany A."/>
            <person name="Rougon-Cardoso A."/>
            <person name="Ryden P."/>
            <person name="Torto-Alalibo T."/>
            <person name="Studholme D."/>
            <person name="Wang Y."/>
            <person name="Win J."/>
            <person name="Wood J."/>
            <person name="Clifton S.W."/>
            <person name="Rogers J."/>
            <person name="Van den Ackerveken G."/>
            <person name="Jones J.D."/>
            <person name="McDowell J.M."/>
            <person name="Beynon J."/>
            <person name="Tyler B.M."/>
        </authorList>
    </citation>
    <scope>NUCLEOTIDE SEQUENCE [LARGE SCALE GENOMIC DNA]</scope>
    <source>
        <strain evidence="2">Emoy2</strain>
    </source>
</reference>
<sequence>MLNDERFRMMIAREDFMTLVHGQQFYHWQTFLNKRSKGNPEEAIATMTAAADEMN</sequence>
<evidence type="ECO:0000313" key="2">
    <source>
        <dbReference type="Proteomes" id="UP000011713"/>
    </source>
</evidence>
<dbReference type="HOGENOM" id="CLU_3036493_0_0_1"/>
<reference evidence="1" key="2">
    <citation type="submission" date="2015-06" db="UniProtKB">
        <authorList>
            <consortium name="EnsemblProtists"/>
        </authorList>
    </citation>
    <scope>IDENTIFICATION</scope>
    <source>
        <strain evidence="1">Emoy2</strain>
    </source>
</reference>
<name>M4B3Z4_HYAAE</name>
<dbReference type="Proteomes" id="UP000011713">
    <property type="component" value="Unassembled WGS sequence"/>
</dbReference>
<dbReference type="VEuPathDB" id="FungiDB:HpaG800993"/>
<dbReference type="EnsemblProtists" id="HpaT800993">
    <property type="protein sequence ID" value="HpaP800993"/>
    <property type="gene ID" value="HpaG800993"/>
</dbReference>